<feature type="binding site" evidence="11">
    <location>
        <position position="178"/>
    </location>
    <ligand>
        <name>NAD(+)</name>
        <dbReference type="ChEBI" id="CHEBI:57540"/>
    </ligand>
</feature>
<evidence type="ECO:0000256" key="2">
    <source>
        <dbReference type="ARBA" id="ARBA00006601"/>
    </source>
</evidence>
<feature type="binding site" evidence="11">
    <location>
        <position position="57"/>
    </location>
    <ligand>
        <name>NAD(+)</name>
        <dbReference type="ChEBI" id="CHEBI:57540"/>
    </ligand>
</feature>
<keyword evidence="4 8" id="KW-0560">Oxidoreductase</keyword>
<evidence type="ECO:0000313" key="13">
    <source>
        <dbReference type="EMBL" id="GLZ76297.1"/>
    </source>
</evidence>
<feature type="binding site" evidence="11">
    <location>
        <position position="108"/>
    </location>
    <ligand>
        <name>NAD(+)</name>
        <dbReference type="ChEBI" id="CHEBI:57540"/>
    </ligand>
</feature>
<evidence type="ECO:0000256" key="7">
    <source>
        <dbReference type="ARBA" id="ARBA00053241"/>
    </source>
</evidence>
<evidence type="ECO:0000256" key="11">
    <source>
        <dbReference type="PIRSR" id="PIRSR500134-3"/>
    </source>
</evidence>
<dbReference type="Pfam" id="PF03721">
    <property type="entry name" value="UDPG_MGDP_dh_N"/>
    <property type="match status" value="1"/>
</dbReference>
<dbReference type="SUPFAM" id="SSF52413">
    <property type="entry name" value="UDP-glucose/GDP-mannose dehydrogenase C-terminal domain"/>
    <property type="match status" value="1"/>
</dbReference>
<dbReference type="SMART" id="SM00984">
    <property type="entry name" value="UDPG_MGDP_dh_C"/>
    <property type="match status" value="1"/>
</dbReference>
<dbReference type="InterPro" id="IPR028357">
    <property type="entry name" value="UDPglc_DH_bac"/>
</dbReference>
<evidence type="ECO:0000256" key="1">
    <source>
        <dbReference type="ARBA" id="ARBA00004701"/>
    </source>
</evidence>
<dbReference type="InterPro" id="IPR014026">
    <property type="entry name" value="UDP-Glc/GDP-Man_DH_dimer"/>
</dbReference>
<feature type="binding site" evidence="10">
    <location>
        <position position="289"/>
    </location>
    <ligand>
        <name>substrate</name>
    </ligand>
</feature>
<sequence>MSVQVNGPSSSHHVSPPSGAVRPRLAFLGCGYLGTTYAVCFAELGYDVVGMDVNAEKVAKLAAGDLPIHEPGLEALLRRNLDSGRLRFTTSYEDIAEFADVHFICVGTPQRPDSDAADLSQVETCVTDLAPHLRRKALILGKSTVPVGTAEWVETLVQRHAPPEAGVEVAWSPEFLQEGFAVEDVLRPNRVVFGVKSDWARDMLYAVHKGVFELAAVEDREVPVVVGDFATAELVKVAANAFLATKISFINAMADLCEATGGDVTLLARAIGYDDRIGPKFLRAGVGFGGGCLPKDIRAFVARAEELGVGDSLRFLHEVDRVNARRRTKVVQMVAEMCGRTSGPNGPDLSGLRVAILGVTFKANSDDVRDSPALSVARKLMRAGAVVTAYDPEGMIPAKNVVPDAAYAKSVNEALAGADLVCVLTAWEEFRHADPAALAELVSHRRIIDGTNSVDPTLWTGAGWTYRGMGRPSI</sequence>
<feature type="domain" description="UDP-glucose/GDP-mannose dehydrogenase C-terminal" evidence="12">
    <location>
        <begin position="355"/>
        <end position="456"/>
    </location>
</feature>
<evidence type="ECO:0000259" key="12">
    <source>
        <dbReference type="SMART" id="SM00984"/>
    </source>
</evidence>
<keyword evidence="14" id="KW-1185">Reference proteome</keyword>
<dbReference type="GO" id="GO:0000271">
    <property type="term" value="P:polysaccharide biosynthetic process"/>
    <property type="evidence" value="ECO:0007669"/>
    <property type="project" value="InterPro"/>
</dbReference>
<dbReference type="PIRSF" id="PIRSF500134">
    <property type="entry name" value="UDPglc_DH_bac"/>
    <property type="match status" value="1"/>
</dbReference>
<keyword evidence="5 8" id="KW-0520">NAD</keyword>
<evidence type="ECO:0000256" key="4">
    <source>
        <dbReference type="ARBA" id="ARBA00023002"/>
    </source>
</evidence>
<feature type="binding site" evidence="10">
    <location>
        <begin position="281"/>
        <end position="285"/>
    </location>
    <ligand>
        <name>substrate</name>
    </ligand>
</feature>
<feature type="binding site" evidence="11">
    <location>
        <position position="52"/>
    </location>
    <ligand>
        <name>NAD(+)</name>
        <dbReference type="ChEBI" id="CHEBI:57540"/>
    </ligand>
</feature>
<evidence type="ECO:0000256" key="8">
    <source>
        <dbReference type="PIRNR" id="PIRNR000124"/>
    </source>
</evidence>
<comment type="caution">
    <text evidence="13">The sequence shown here is derived from an EMBL/GenBank/DDBJ whole genome shotgun (WGS) entry which is preliminary data.</text>
</comment>
<feature type="binding site" evidence="11">
    <location>
        <position position="295"/>
    </location>
    <ligand>
        <name>NAD(+)</name>
        <dbReference type="ChEBI" id="CHEBI:57540"/>
    </ligand>
</feature>
<dbReference type="InterPro" id="IPR008927">
    <property type="entry name" value="6-PGluconate_DH-like_C_sf"/>
</dbReference>
<feature type="binding site" evidence="11">
    <location>
        <position position="144"/>
    </location>
    <ligand>
        <name>NAD(+)</name>
        <dbReference type="ChEBI" id="CHEBI:57540"/>
    </ligand>
</feature>
<accession>A0A9W6W1V0</accession>
<dbReference type="FunFam" id="1.20.5.100:FF:000001">
    <property type="entry name" value="UDP-glucose 6-dehydrogenase"/>
    <property type="match status" value="1"/>
</dbReference>
<comment type="similarity">
    <text evidence="2 8">Belongs to the UDP-glucose/GDP-mannose dehydrogenase family.</text>
</comment>
<organism evidence="13 14">
    <name type="scientific">Actinorhabdospora filicis</name>
    <dbReference type="NCBI Taxonomy" id="1785913"/>
    <lineage>
        <taxon>Bacteria</taxon>
        <taxon>Bacillati</taxon>
        <taxon>Actinomycetota</taxon>
        <taxon>Actinomycetes</taxon>
        <taxon>Micromonosporales</taxon>
        <taxon>Micromonosporaceae</taxon>
        <taxon>Actinorhabdospora</taxon>
    </lineage>
</organism>
<dbReference type="GO" id="GO:0051287">
    <property type="term" value="F:NAD binding"/>
    <property type="evidence" value="ECO:0007669"/>
    <property type="project" value="InterPro"/>
</dbReference>
<feature type="binding site" evidence="10">
    <location>
        <position position="362"/>
    </location>
    <ligand>
        <name>substrate</name>
    </ligand>
</feature>
<feature type="binding site" evidence="11">
    <location>
        <position position="369"/>
    </location>
    <ligand>
        <name>NAD(+)</name>
        <dbReference type="ChEBI" id="CHEBI:57540"/>
    </ligand>
</feature>
<proteinExistence type="inferred from homology"/>
<dbReference type="Gene3D" id="3.40.50.720">
    <property type="entry name" value="NAD(P)-binding Rossmann-like Domain"/>
    <property type="match status" value="2"/>
</dbReference>
<dbReference type="SUPFAM" id="SSF51735">
    <property type="entry name" value="NAD(P)-binding Rossmann-fold domains"/>
    <property type="match status" value="1"/>
</dbReference>
<dbReference type="InterPro" id="IPR036220">
    <property type="entry name" value="UDP-Glc/GDP-Man_DH_C_sf"/>
</dbReference>
<dbReference type="InterPro" id="IPR014027">
    <property type="entry name" value="UDP-Glc/GDP-Man_DH_C"/>
</dbReference>
<dbReference type="InterPro" id="IPR036291">
    <property type="entry name" value="NAD(P)-bd_dom_sf"/>
</dbReference>
<dbReference type="EMBL" id="BSTX01000001">
    <property type="protein sequence ID" value="GLZ76297.1"/>
    <property type="molecule type" value="Genomic_DNA"/>
</dbReference>
<name>A0A9W6W1V0_9ACTN</name>
<comment type="catalytic activity">
    <reaction evidence="6 8">
        <text>UDP-alpha-D-glucose + 2 NAD(+) + H2O = UDP-alpha-D-glucuronate + 2 NADH + 3 H(+)</text>
        <dbReference type="Rhea" id="RHEA:23596"/>
        <dbReference type="ChEBI" id="CHEBI:15377"/>
        <dbReference type="ChEBI" id="CHEBI:15378"/>
        <dbReference type="ChEBI" id="CHEBI:57540"/>
        <dbReference type="ChEBI" id="CHEBI:57945"/>
        <dbReference type="ChEBI" id="CHEBI:58052"/>
        <dbReference type="ChEBI" id="CHEBI:58885"/>
        <dbReference type="EC" id="1.1.1.22"/>
    </reaction>
</comment>
<dbReference type="Proteomes" id="UP001165079">
    <property type="component" value="Unassembled WGS sequence"/>
</dbReference>
<dbReference type="Gene3D" id="1.20.5.100">
    <property type="entry name" value="Cytochrome c1, transmembrane anchor, C-terminal"/>
    <property type="match status" value="1"/>
</dbReference>
<evidence type="ECO:0000256" key="10">
    <source>
        <dbReference type="PIRSR" id="PIRSR500134-2"/>
    </source>
</evidence>
<dbReference type="InterPro" id="IPR017476">
    <property type="entry name" value="UDP-Glc/GDP-Man"/>
</dbReference>
<dbReference type="PANTHER" id="PTHR43750">
    <property type="entry name" value="UDP-GLUCOSE 6-DEHYDROGENASE TUAD"/>
    <property type="match status" value="1"/>
</dbReference>
<evidence type="ECO:0000313" key="14">
    <source>
        <dbReference type="Proteomes" id="UP001165079"/>
    </source>
</evidence>
<dbReference type="EC" id="1.1.1.22" evidence="3 8"/>
<dbReference type="Pfam" id="PF00984">
    <property type="entry name" value="UDPG_MGDP_dh"/>
    <property type="match status" value="1"/>
</dbReference>
<comment type="pathway">
    <text evidence="1">Nucleotide-sugar biosynthesis; UDP-alpha-D-glucuronate biosynthesis; UDP-alpha-D-glucuronate from UDP-alpha-D-glucose: step 1/1.</text>
</comment>
<dbReference type="PANTHER" id="PTHR43750:SF3">
    <property type="entry name" value="UDP-GLUCOSE 6-DEHYDROGENASE TUAD"/>
    <property type="match status" value="1"/>
</dbReference>
<protein>
    <recommendedName>
        <fullName evidence="3 8">UDP-glucose 6-dehydrogenase</fullName>
        <ecNumber evidence="3 8">1.1.1.22</ecNumber>
    </recommendedName>
</protein>
<feature type="binding site" evidence="10">
    <location>
        <position position="236"/>
    </location>
    <ligand>
        <name>substrate</name>
    </ligand>
</feature>
<dbReference type="AlphaFoldDB" id="A0A9W6W1V0"/>
<evidence type="ECO:0000256" key="5">
    <source>
        <dbReference type="ARBA" id="ARBA00023027"/>
    </source>
</evidence>
<dbReference type="Pfam" id="PF03720">
    <property type="entry name" value="UDPG_MGDP_dh_C"/>
    <property type="match status" value="1"/>
</dbReference>
<feature type="binding site" evidence="10">
    <location>
        <begin position="175"/>
        <end position="178"/>
    </location>
    <ligand>
        <name>substrate</name>
    </ligand>
</feature>
<reference evidence="13" key="1">
    <citation type="submission" date="2023-03" db="EMBL/GenBank/DDBJ databases">
        <title>Actinorhabdospora filicis NBRC 111898.</title>
        <authorList>
            <person name="Ichikawa N."/>
            <person name="Sato H."/>
            <person name="Tonouchi N."/>
        </authorList>
    </citation>
    <scope>NUCLEOTIDE SEQUENCE</scope>
    <source>
        <strain evidence="13">NBRC 111898</strain>
    </source>
</reference>
<dbReference type="InterPro" id="IPR001732">
    <property type="entry name" value="UDP-Glc/GDP-Man_DH_N"/>
</dbReference>
<dbReference type="PIRSF" id="PIRSF000124">
    <property type="entry name" value="UDPglc_GDPman_dh"/>
    <property type="match status" value="1"/>
</dbReference>
<gene>
    <name evidence="13" type="ORF">Afil01_11040</name>
</gene>
<dbReference type="GO" id="GO:0003979">
    <property type="term" value="F:UDP-glucose 6-dehydrogenase activity"/>
    <property type="evidence" value="ECO:0007669"/>
    <property type="project" value="UniProtKB-EC"/>
</dbReference>
<evidence type="ECO:0000256" key="9">
    <source>
        <dbReference type="PIRSR" id="PIRSR500134-1"/>
    </source>
</evidence>
<dbReference type="SUPFAM" id="SSF48179">
    <property type="entry name" value="6-phosphogluconate dehydrogenase C-terminal domain-like"/>
    <property type="match status" value="1"/>
</dbReference>
<feature type="active site" description="Nucleophile" evidence="9">
    <location>
        <position position="292"/>
    </location>
</feature>
<comment type="function">
    <text evidence="7">Catalyzes the conversion of UDP-glucose into UDP-glucuronate, one of the precursors of teichuronic acid.</text>
</comment>
<dbReference type="NCBIfam" id="TIGR03026">
    <property type="entry name" value="NDP-sugDHase"/>
    <property type="match status" value="1"/>
</dbReference>
<evidence type="ECO:0000256" key="6">
    <source>
        <dbReference type="ARBA" id="ARBA00047473"/>
    </source>
</evidence>
<evidence type="ECO:0000256" key="3">
    <source>
        <dbReference type="ARBA" id="ARBA00012954"/>
    </source>
</evidence>